<evidence type="ECO:0000256" key="1">
    <source>
        <dbReference type="SAM" id="MobiDB-lite"/>
    </source>
</evidence>
<dbReference type="AlphaFoldDB" id="A0A1H3MBY4"/>
<reference evidence="2 3" key="1">
    <citation type="submission" date="2016-10" db="EMBL/GenBank/DDBJ databases">
        <authorList>
            <person name="de Groot N.N."/>
        </authorList>
    </citation>
    <scope>NUCLEOTIDE SEQUENCE [LARGE SCALE GENOMIC DNA]</scope>
    <source>
        <strain evidence="2 3">DSM 26880</strain>
    </source>
</reference>
<evidence type="ECO:0000313" key="2">
    <source>
        <dbReference type="EMBL" id="SDY73709.1"/>
    </source>
</evidence>
<dbReference type="EMBL" id="FNPF01000016">
    <property type="protein sequence ID" value="SDY73709.1"/>
    <property type="molecule type" value="Genomic_DNA"/>
</dbReference>
<feature type="region of interest" description="Disordered" evidence="1">
    <location>
        <begin position="1"/>
        <end position="26"/>
    </location>
</feature>
<feature type="compositionally biased region" description="Low complexity" evidence="1">
    <location>
        <begin position="63"/>
        <end position="73"/>
    </location>
</feature>
<protein>
    <submittedName>
        <fullName evidence="2">Uncharacterized protein</fullName>
    </submittedName>
</protein>
<evidence type="ECO:0000313" key="3">
    <source>
        <dbReference type="Proteomes" id="UP000199286"/>
    </source>
</evidence>
<keyword evidence="3" id="KW-1185">Reference proteome</keyword>
<organism evidence="2 3">
    <name type="scientific">Citreimonas salinaria</name>
    <dbReference type="NCBI Taxonomy" id="321339"/>
    <lineage>
        <taxon>Bacteria</taxon>
        <taxon>Pseudomonadati</taxon>
        <taxon>Pseudomonadota</taxon>
        <taxon>Alphaproteobacteria</taxon>
        <taxon>Rhodobacterales</taxon>
        <taxon>Roseobacteraceae</taxon>
        <taxon>Citreimonas</taxon>
    </lineage>
</organism>
<accession>A0A1H3MBY4</accession>
<name>A0A1H3MBY4_9RHOB</name>
<proteinExistence type="predicted"/>
<gene>
    <name evidence="2" type="ORF">SAMN05444340_11661</name>
</gene>
<sequence length="86" mass="8628">MTDDPQPVGGRGGLASAFRRAGPALPPSAQADGFMQVGGFFLARILPPEAAAGCTRTAHAARAHATQTTADARVPGTTARTTGPCP</sequence>
<feature type="region of interest" description="Disordered" evidence="1">
    <location>
        <begin position="63"/>
        <end position="86"/>
    </location>
</feature>
<dbReference type="Proteomes" id="UP000199286">
    <property type="component" value="Unassembled WGS sequence"/>
</dbReference>
<dbReference type="STRING" id="321339.SAMN05444340_11661"/>